<evidence type="ECO:0000256" key="1">
    <source>
        <dbReference type="SAM" id="MobiDB-lite"/>
    </source>
</evidence>
<feature type="compositionally biased region" description="Pro residues" evidence="1">
    <location>
        <begin position="30"/>
        <end position="39"/>
    </location>
</feature>
<feature type="compositionally biased region" description="Basic and acidic residues" evidence="1">
    <location>
        <begin position="277"/>
        <end position="290"/>
    </location>
</feature>
<protein>
    <submittedName>
        <fullName evidence="2">Uncharacterized protein</fullName>
    </submittedName>
</protein>
<dbReference type="HOGENOM" id="CLU_909701_0_0_1"/>
<feature type="compositionally biased region" description="Polar residues" evidence="1">
    <location>
        <begin position="95"/>
        <end position="105"/>
    </location>
</feature>
<evidence type="ECO:0000313" key="2">
    <source>
        <dbReference type="EMBL" id="EGE03668.1"/>
    </source>
</evidence>
<gene>
    <name evidence="2" type="ORF">TEQG_02699</name>
</gene>
<feature type="compositionally biased region" description="Acidic residues" evidence="1">
    <location>
        <begin position="177"/>
        <end position="186"/>
    </location>
</feature>
<feature type="compositionally biased region" description="Pro residues" evidence="1">
    <location>
        <begin position="53"/>
        <end position="74"/>
    </location>
</feature>
<dbReference type="AlphaFoldDB" id="F2PP50"/>
<organism evidence="2 3">
    <name type="scientific">Trichophyton equinum (strain ATCC MYA-4606 / CBS 127.97)</name>
    <name type="common">Horse ringworm fungus</name>
    <dbReference type="NCBI Taxonomy" id="559882"/>
    <lineage>
        <taxon>Eukaryota</taxon>
        <taxon>Fungi</taxon>
        <taxon>Dikarya</taxon>
        <taxon>Ascomycota</taxon>
        <taxon>Pezizomycotina</taxon>
        <taxon>Eurotiomycetes</taxon>
        <taxon>Eurotiomycetidae</taxon>
        <taxon>Onygenales</taxon>
        <taxon>Arthrodermataceae</taxon>
        <taxon>Trichophyton</taxon>
    </lineage>
</organism>
<dbReference type="VEuPathDB" id="FungiDB:TEQG_02699"/>
<evidence type="ECO:0000313" key="3">
    <source>
        <dbReference type="Proteomes" id="UP000009169"/>
    </source>
</evidence>
<keyword evidence="3" id="KW-1185">Reference proteome</keyword>
<feature type="compositionally biased region" description="Basic and acidic residues" evidence="1">
    <location>
        <begin position="191"/>
        <end position="205"/>
    </location>
</feature>
<feature type="compositionally biased region" description="Polar residues" evidence="1">
    <location>
        <begin position="165"/>
        <end position="174"/>
    </location>
</feature>
<feature type="compositionally biased region" description="Basic and acidic residues" evidence="1">
    <location>
        <begin position="106"/>
        <end position="120"/>
    </location>
</feature>
<dbReference type="EMBL" id="DS995728">
    <property type="protein sequence ID" value="EGE03668.1"/>
    <property type="molecule type" value="Genomic_DNA"/>
</dbReference>
<dbReference type="Proteomes" id="UP000009169">
    <property type="component" value="Unassembled WGS sequence"/>
</dbReference>
<feature type="compositionally biased region" description="Low complexity" evidence="1">
    <location>
        <begin position="132"/>
        <end position="150"/>
    </location>
</feature>
<reference evidence="3" key="1">
    <citation type="journal article" date="2012" name="MBio">
        <title>Comparative genome analysis of Trichophyton rubrum and related dermatophytes reveals candidate genes involved in infection.</title>
        <authorList>
            <person name="Martinez D.A."/>
            <person name="Oliver B.G."/>
            <person name="Graeser Y."/>
            <person name="Goldberg J.M."/>
            <person name="Li W."/>
            <person name="Martinez-Rossi N.M."/>
            <person name="Monod M."/>
            <person name="Shelest E."/>
            <person name="Barton R.C."/>
            <person name="Birch E."/>
            <person name="Brakhage A.A."/>
            <person name="Chen Z."/>
            <person name="Gurr S.J."/>
            <person name="Heiman D."/>
            <person name="Heitman J."/>
            <person name="Kosti I."/>
            <person name="Rossi A."/>
            <person name="Saif S."/>
            <person name="Samalova M."/>
            <person name="Saunders C.W."/>
            <person name="Shea T."/>
            <person name="Summerbell R.C."/>
            <person name="Xu J."/>
            <person name="Young S."/>
            <person name="Zeng Q."/>
            <person name="Birren B.W."/>
            <person name="Cuomo C.A."/>
            <person name="White T.C."/>
        </authorList>
    </citation>
    <scope>NUCLEOTIDE SEQUENCE [LARGE SCALE GENOMIC DNA]</scope>
    <source>
        <strain evidence="3">ATCC MYA-4606 / CBS 127.97</strain>
    </source>
</reference>
<accession>F2PP50</accession>
<proteinExistence type="predicted"/>
<dbReference type="OrthoDB" id="3561737at2759"/>
<feature type="compositionally biased region" description="Basic and acidic residues" evidence="1">
    <location>
        <begin position="1"/>
        <end position="24"/>
    </location>
</feature>
<name>F2PP50_TRIEC</name>
<feature type="region of interest" description="Disordered" evidence="1">
    <location>
        <begin position="1"/>
        <end position="293"/>
    </location>
</feature>
<sequence length="306" mass="33695">MSADHRDQKHSNGRAEYDRDYRDPYEEEYPSPPGPPPGPASYQPPAAQEYYGAPPPGPPGGRGYPPPPGPPPGPGYFGGPGPGGPPVYRGDENVPQPSRQHQNGQGEKRVEGHGTSERSLFESPPLSPVQNHNHPLSELSSSSSLPLPHSHGPKNDKVPTRRKSVQFNLPSSSCDGYESDDNDSASDSDATIDHDRGVHSKDHRYSNSHSSSHHSGDRGYYTDSNSVSSASSLATSDSTYEHSRRSEHYDPSPEYHKPIHVQRETDPDSDSTIELPPRFDEHGRLLDRSPPRRPPFLGERYVFMTR</sequence>
<feature type="compositionally biased region" description="Low complexity" evidence="1">
    <location>
        <begin position="222"/>
        <end position="238"/>
    </location>
</feature>
<feature type="compositionally biased region" description="Low complexity" evidence="1">
    <location>
        <begin position="40"/>
        <end position="52"/>
    </location>
</feature>
<feature type="compositionally biased region" description="Basic and acidic residues" evidence="1">
    <location>
        <begin position="239"/>
        <end position="266"/>
    </location>
</feature>